<dbReference type="RefSeq" id="WP_070247774.1">
    <property type="nucleotide sequence ID" value="NZ_LROM01000077.1"/>
</dbReference>
<dbReference type="PATRIC" id="fig|762836.4.peg.2167"/>
<dbReference type="GO" id="GO:0004674">
    <property type="term" value="F:protein serine/threonine kinase activity"/>
    <property type="evidence" value="ECO:0007669"/>
    <property type="project" value="TreeGrafter"/>
</dbReference>
<evidence type="ECO:0000313" key="5">
    <source>
        <dbReference type="EMBL" id="OFA02204.1"/>
    </source>
</evidence>
<dbReference type="PANTHER" id="PTHR37419">
    <property type="entry name" value="SERINE/THREONINE-PROTEIN KINASE TOXIN HIPA"/>
    <property type="match status" value="1"/>
</dbReference>
<dbReference type="GO" id="GO:0003677">
    <property type="term" value="F:DNA binding"/>
    <property type="evidence" value="ECO:0007669"/>
    <property type="project" value="UniProtKB-KW"/>
</dbReference>
<keyword evidence="2" id="KW-0808">Transferase</keyword>
<reference evidence="6" key="1">
    <citation type="journal article" date="2016" name="Front. Microbiol.">
        <title>Molecular Keys to the Janthinobacterium and Duganella spp. Interaction with the Plant Pathogen Fusarium graminearum.</title>
        <authorList>
            <person name="Haack F.S."/>
            <person name="Poehlein A."/>
            <person name="Kroger C."/>
            <person name="Voigt C.A."/>
            <person name="Piepenbring M."/>
            <person name="Bode H.B."/>
            <person name="Daniel R."/>
            <person name="Schafer W."/>
            <person name="Streit W.R."/>
        </authorList>
    </citation>
    <scope>NUCLEOTIDE SEQUENCE [LARGE SCALE GENOMIC DNA]</scope>
    <source>
        <strain evidence="6">T54</strain>
    </source>
</reference>
<evidence type="ECO:0000256" key="3">
    <source>
        <dbReference type="ARBA" id="ARBA00022777"/>
    </source>
</evidence>
<keyword evidence="6" id="KW-1185">Reference proteome</keyword>
<dbReference type="InterPro" id="IPR052028">
    <property type="entry name" value="HipA_Ser/Thr_kinase"/>
</dbReference>
<keyword evidence="3" id="KW-0418">Kinase</keyword>
<gene>
    <name evidence="5" type="ORF">DUPY_20910</name>
</gene>
<dbReference type="EMBL" id="LROM01000077">
    <property type="protein sequence ID" value="OFA02204.1"/>
    <property type="molecule type" value="Genomic_DNA"/>
</dbReference>
<proteinExistence type="inferred from homology"/>
<dbReference type="PIRSF" id="PIRSF028135">
    <property type="entry name" value="UCP028135_HipA-like"/>
    <property type="match status" value="1"/>
</dbReference>
<dbReference type="OrthoDB" id="9805913at2"/>
<dbReference type="Proteomes" id="UP000175989">
    <property type="component" value="Unassembled WGS sequence"/>
</dbReference>
<dbReference type="Pfam" id="PF07804">
    <property type="entry name" value="HipA_C"/>
    <property type="match status" value="1"/>
</dbReference>
<evidence type="ECO:0000256" key="1">
    <source>
        <dbReference type="ARBA" id="ARBA00010164"/>
    </source>
</evidence>
<dbReference type="GO" id="GO:0005829">
    <property type="term" value="C:cytosol"/>
    <property type="evidence" value="ECO:0007669"/>
    <property type="project" value="TreeGrafter"/>
</dbReference>
<evidence type="ECO:0000259" key="4">
    <source>
        <dbReference type="Pfam" id="PF07804"/>
    </source>
</evidence>
<protein>
    <submittedName>
        <fullName evidence="5">Putative DNA-binding transcriptional regulator</fullName>
    </submittedName>
</protein>
<evidence type="ECO:0000256" key="2">
    <source>
        <dbReference type="ARBA" id="ARBA00022679"/>
    </source>
</evidence>
<sequence>MDPICNLELYLNGAWRGAAAVELNGDPAKGLDAHTVLAYTSAHAIDHLGRRDAAALSAALPVSLMVESLPHWPAFLVDLLPQGYGRREVLKQLQRQEYAEREADWALLLAGAGNPVGNLRVREAYEWALQRTGATARGFTMDEVARRAGDFNEYLAQHGLFLAGSSGVQGEWPKILLTRARDGLFYLDHTLPDHEADEHFIVKFGRGDDARLADILRLEAPYMQLAAMLGLNVHKPLMLVDRALFIPRFDRAVVDGAVLRHGQESVAAFCGLTGFGVAPSHNEVCRRLGVWASDPVADVIEYIRRDIANIALGNKDNHGRNTAIQRRQDGTVALAPLFDFAAMWLHPDGIARKMRWDRDDDGAPQWASAIAQAAQAAGIDERRVVAGVRAMAEPLAQVYQAALDLGIDERDFLKPIEKSLLNVRAQLEAL</sequence>
<dbReference type="InterPro" id="IPR016869">
    <property type="entry name" value="UCP028135_HipA-like"/>
</dbReference>
<dbReference type="AlphaFoldDB" id="A0A1E7WRU8"/>
<comment type="similarity">
    <text evidence="1">Belongs to the HipA Ser/Thr kinase family.</text>
</comment>
<dbReference type="InterPro" id="IPR012893">
    <property type="entry name" value="HipA-like_C"/>
</dbReference>
<accession>A0A1E7WRU8</accession>
<organism evidence="5 6">
    <name type="scientific">Duganella phyllosphaerae</name>
    <dbReference type="NCBI Taxonomy" id="762836"/>
    <lineage>
        <taxon>Bacteria</taxon>
        <taxon>Pseudomonadati</taxon>
        <taxon>Pseudomonadota</taxon>
        <taxon>Betaproteobacteria</taxon>
        <taxon>Burkholderiales</taxon>
        <taxon>Oxalobacteraceae</taxon>
        <taxon>Telluria group</taxon>
        <taxon>Duganella</taxon>
    </lineage>
</organism>
<comment type="caution">
    <text evidence="5">The sequence shown here is derived from an EMBL/GenBank/DDBJ whole genome shotgun (WGS) entry which is preliminary data.</text>
</comment>
<evidence type="ECO:0000313" key="6">
    <source>
        <dbReference type="Proteomes" id="UP000175989"/>
    </source>
</evidence>
<dbReference type="PANTHER" id="PTHR37419:SF8">
    <property type="entry name" value="TOXIN YJJJ"/>
    <property type="match status" value="1"/>
</dbReference>
<name>A0A1E7WRU8_9BURK</name>
<keyword evidence="5" id="KW-0238">DNA-binding</keyword>
<feature type="domain" description="HipA-like C-terminal" evidence="4">
    <location>
        <begin position="168"/>
        <end position="393"/>
    </location>
</feature>